<dbReference type="Gene3D" id="3.40.30.10">
    <property type="entry name" value="Glutaredoxin"/>
    <property type="match status" value="1"/>
</dbReference>
<dbReference type="AlphaFoldDB" id="A0A6A7C1D5"/>
<protein>
    <recommendedName>
        <fullName evidence="3">Thioredoxin domain-containing protein</fullName>
    </recommendedName>
</protein>
<name>A0A6A7C1D5_9PEZI</name>
<gene>
    <name evidence="1" type="ORF">K470DRAFT_196236</name>
</gene>
<dbReference type="OrthoDB" id="19690at2759"/>
<dbReference type="EMBL" id="MU005974">
    <property type="protein sequence ID" value="KAF2861213.1"/>
    <property type="molecule type" value="Genomic_DNA"/>
</dbReference>
<accession>A0A6A7C1D5</accession>
<dbReference type="InterPro" id="IPR036249">
    <property type="entry name" value="Thioredoxin-like_sf"/>
</dbReference>
<dbReference type="Proteomes" id="UP000799421">
    <property type="component" value="Unassembled WGS sequence"/>
</dbReference>
<reference evidence="1" key="1">
    <citation type="journal article" date="2020" name="Stud. Mycol.">
        <title>101 Dothideomycetes genomes: a test case for predicting lifestyles and emergence of pathogens.</title>
        <authorList>
            <person name="Haridas S."/>
            <person name="Albert R."/>
            <person name="Binder M."/>
            <person name="Bloem J."/>
            <person name="Labutti K."/>
            <person name="Salamov A."/>
            <person name="Andreopoulos B."/>
            <person name="Baker S."/>
            <person name="Barry K."/>
            <person name="Bills G."/>
            <person name="Bluhm B."/>
            <person name="Cannon C."/>
            <person name="Castanera R."/>
            <person name="Culley D."/>
            <person name="Daum C."/>
            <person name="Ezra D."/>
            <person name="Gonzalez J."/>
            <person name="Henrissat B."/>
            <person name="Kuo A."/>
            <person name="Liang C."/>
            <person name="Lipzen A."/>
            <person name="Lutzoni F."/>
            <person name="Magnuson J."/>
            <person name="Mondo S."/>
            <person name="Nolan M."/>
            <person name="Ohm R."/>
            <person name="Pangilinan J."/>
            <person name="Park H.-J."/>
            <person name="Ramirez L."/>
            <person name="Alfaro M."/>
            <person name="Sun H."/>
            <person name="Tritt A."/>
            <person name="Yoshinaga Y."/>
            <person name="Zwiers L.-H."/>
            <person name="Turgeon B."/>
            <person name="Goodwin S."/>
            <person name="Spatafora J."/>
            <person name="Crous P."/>
            <person name="Grigoriev I."/>
        </authorList>
    </citation>
    <scope>NUCLEOTIDE SEQUENCE</scope>
    <source>
        <strain evidence="1">CBS 480.64</strain>
    </source>
</reference>
<keyword evidence="2" id="KW-1185">Reference proteome</keyword>
<dbReference type="SUPFAM" id="SSF52833">
    <property type="entry name" value="Thioredoxin-like"/>
    <property type="match status" value="1"/>
</dbReference>
<organism evidence="1 2">
    <name type="scientific">Piedraia hortae CBS 480.64</name>
    <dbReference type="NCBI Taxonomy" id="1314780"/>
    <lineage>
        <taxon>Eukaryota</taxon>
        <taxon>Fungi</taxon>
        <taxon>Dikarya</taxon>
        <taxon>Ascomycota</taxon>
        <taxon>Pezizomycotina</taxon>
        <taxon>Dothideomycetes</taxon>
        <taxon>Dothideomycetidae</taxon>
        <taxon>Capnodiales</taxon>
        <taxon>Piedraiaceae</taxon>
        <taxon>Piedraia</taxon>
    </lineage>
</organism>
<proteinExistence type="predicted"/>
<evidence type="ECO:0000313" key="1">
    <source>
        <dbReference type="EMBL" id="KAF2861213.1"/>
    </source>
</evidence>
<evidence type="ECO:0008006" key="3">
    <source>
        <dbReference type="Google" id="ProtNLM"/>
    </source>
</evidence>
<sequence>RRFTTTRPTSIQNKIYPTRARSESELSTLILSSSSTRIPLLTLFTTRWDADSPTISSNITALVESGTGEAQGGVSFVEVEFDAPDFQPPTGEIGMRFGINKIPTLLAFDRGEPQSLTKVDDLNKLRDREFLKRWIEIEAARHGDGGAG</sequence>
<feature type="non-terminal residue" evidence="1">
    <location>
        <position position="148"/>
    </location>
</feature>
<evidence type="ECO:0000313" key="2">
    <source>
        <dbReference type="Proteomes" id="UP000799421"/>
    </source>
</evidence>
<feature type="non-terminal residue" evidence="1">
    <location>
        <position position="1"/>
    </location>
</feature>